<dbReference type="CDD" id="cd18800">
    <property type="entry name" value="SF2_C_EcoR124I-like"/>
    <property type="match status" value="1"/>
</dbReference>
<keyword evidence="4" id="KW-0255">Endonuclease</keyword>
<gene>
    <name evidence="4" type="ORF">GQM04_22000</name>
</gene>
<comment type="caution">
    <text evidence="4">The sequence shown here is derived from an EMBL/GenBank/DDBJ whole genome shotgun (WGS) entry which is preliminary data.</text>
</comment>
<dbReference type="RefSeq" id="WP_160445845.1">
    <property type="nucleotide sequence ID" value="NZ_WTMY01000329.1"/>
</dbReference>
<keyword evidence="1" id="KW-0680">Restriction system</keyword>
<feature type="non-terminal residue" evidence="4">
    <location>
        <position position="1"/>
    </location>
</feature>
<dbReference type="InterPro" id="IPR051268">
    <property type="entry name" value="Type-I_R_enzyme_R_subunit"/>
</dbReference>
<dbReference type="AlphaFoldDB" id="A0A6L7A326"/>
<feature type="domain" description="Restriction endonuclease type I HsdR second RecA-like helicase" evidence="3">
    <location>
        <begin position="3"/>
        <end position="152"/>
    </location>
</feature>
<dbReference type="Proteomes" id="UP000487258">
    <property type="component" value="Unassembled WGS sequence"/>
</dbReference>
<dbReference type="Gene3D" id="1.10.10.2110">
    <property type="match status" value="1"/>
</dbReference>
<proteinExistence type="predicted"/>
<dbReference type="InterPro" id="IPR055180">
    <property type="entry name" value="HsdR_RecA-like_helicase_dom_2"/>
</dbReference>
<dbReference type="Gene3D" id="1.20.58.2040">
    <property type="match status" value="1"/>
</dbReference>
<dbReference type="Pfam" id="PF12008">
    <property type="entry name" value="EcoR124_C"/>
    <property type="match status" value="1"/>
</dbReference>
<dbReference type="Gene3D" id="3.40.50.300">
    <property type="entry name" value="P-loop containing nucleotide triphosphate hydrolases"/>
    <property type="match status" value="1"/>
</dbReference>
<keyword evidence="4" id="KW-0378">Hydrolase</keyword>
<protein>
    <submittedName>
        <fullName evidence="4">Type I restriction endonuclease subunit R</fullName>
    </submittedName>
</protein>
<dbReference type="InterPro" id="IPR027417">
    <property type="entry name" value="P-loop_NTPase"/>
</dbReference>
<dbReference type="PANTHER" id="PTHR30195">
    <property type="entry name" value="TYPE I SITE-SPECIFIC DEOXYRIBONUCLEASE PROTEIN SUBUNIT M AND R"/>
    <property type="match status" value="1"/>
</dbReference>
<dbReference type="InterPro" id="IPR022625">
    <property type="entry name" value="TypeI_RM_Rsu_C"/>
</dbReference>
<dbReference type="GO" id="GO:0004519">
    <property type="term" value="F:endonuclease activity"/>
    <property type="evidence" value="ECO:0007669"/>
    <property type="project" value="UniProtKB-KW"/>
</dbReference>
<keyword evidence="4" id="KW-0540">Nuclease</keyword>
<dbReference type="GO" id="GO:0009307">
    <property type="term" value="P:DNA restriction-modification system"/>
    <property type="evidence" value="ECO:0007669"/>
    <property type="project" value="UniProtKB-KW"/>
</dbReference>
<organism evidence="4 5">
    <name type="scientific">Escherichia coli</name>
    <dbReference type="NCBI Taxonomy" id="562"/>
    <lineage>
        <taxon>Bacteria</taxon>
        <taxon>Pseudomonadati</taxon>
        <taxon>Pseudomonadota</taxon>
        <taxon>Gammaproteobacteria</taxon>
        <taxon>Enterobacterales</taxon>
        <taxon>Enterobacteriaceae</taxon>
        <taxon>Escherichia</taxon>
    </lineage>
</organism>
<evidence type="ECO:0000259" key="2">
    <source>
        <dbReference type="Pfam" id="PF12008"/>
    </source>
</evidence>
<evidence type="ECO:0000313" key="5">
    <source>
        <dbReference type="Proteomes" id="UP000487258"/>
    </source>
</evidence>
<evidence type="ECO:0000313" key="4">
    <source>
        <dbReference type="EMBL" id="MWL48148.1"/>
    </source>
</evidence>
<dbReference type="Pfam" id="PF22679">
    <property type="entry name" value="T1R_D3-like"/>
    <property type="match status" value="1"/>
</dbReference>
<evidence type="ECO:0000256" key="1">
    <source>
        <dbReference type="ARBA" id="ARBA00022747"/>
    </source>
</evidence>
<feature type="domain" description="Type I restriction enzyme R protein C-terminal" evidence="2">
    <location>
        <begin position="173"/>
        <end position="476"/>
    </location>
</feature>
<dbReference type="PANTHER" id="PTHR30195:SF16">
    <property type="entry name" value="TYPE I RESTRICTION ENZYME ENDONUCLEASE SUBUNIT"/>
    <property type="match status" value="1"/>
</dbReference>
<evidence type="ECO:0000259" key="3">
    <source>
        <dbReference type="Pfam" id="PF22679"/>
    </source>
</evidence>
<reference evidence="4 5" key="1">
    <citation type="submission" date="2019-12" db="EMBL/GenBank/DDBJ databases">
        <title>Enteriobacteria Tanzani isolates_10432.</title>
        <authorList>
            <person name="Subbiah M."/>
            <person name="Call D."/>
        </authorList>
    </citation>
    <scope>NUCLEOTIDE SEQUENCE [LARGE SCALE GENOMIC DNA]</scope>
    <source>
        <strain evidence="4 5">10432wF6</strain>
    </source>
</reference>
<dbReference type="EMBL" id="WTMY01000329">
    <property type="protein sequence ID" value="MWL48148.1"/>
    <property type="molecule type" value="Genomic_DNA"/>
</dbReference>
<name>A0A6L7A326_ECOLX</name>
<accession>A0A6L7A326</accession>
<sequence>TFKRLQEEAANKSATYKPLRVATIFSFAANEEQNAIGEISDESFDTSAMDSSAKEFLDAAIREYNSYFKTNFSTESNGFQNYYRDLAQRVKNQDIDLLIVVGMFLTGFDAPTLNTLFVDKNLRFHGLMQAFSRTNRIYDATKTFGNIVTFRDLERSTIDAITLFGDKNTKNVVLEKSYAEYMEGFTDAATGEAKRGFMAVVSELEQKFPDPASIESEKEKKDFVKLFGEYLRAENVLQNYDEFATLKALQQIDLSDPVAVEKFKAEHYVDDEKFAELQTIRLPAERKLQDYRSAYNDIRDWQRREKEAEKKEKSTTDWDDVVFEIDLLKSQEINLDYILGLIFEHNRQNKGKGEMTEEVKRLIRSSLGNRAKEGLVVDFIQQTNLDDLPDKASIIDAFFTFAQREQQREAEALIKEENLNEEAAKRYIRTSLKREYATENGTELNETLPKLSPLNPQYKTKKQTVFQKIVAFIEKFKGVGGQI</sequence>